<dbReference type="EMBL" id="CM015713">
    <property type="protein sequence ID" value="KAF3686500.1"/>
    <property type="molecule type" value="Genomic_DNA"/>
</dbReference>
<organism evidence="1 2">
    <name type="scientific">Channa argus</name>
    <name type="common">Northern snakehead</name>
    <name type="synonym">Ophicephalus argus</name>
    <dbReference type="NCBI Taxonomy" id="215402"/>
    <lineage>
        <taxon>Eukaryota</taxon>
        <taxon>Metazoa</taxon>
        <taxon>Chordata</taxon>
        <taxon>Craniata</taxon>
        <taxon>Vertebrata</taxon>
        <taxon>Euteleostomi</taxon>
        <taxon>Actinopterygii</taxon>
        <taxon>Neopterygii</taxon>
        <taxon>Teleostei</taxon>
        <taxon>Neoteleostei</taxon>
        <taxon>Acanthomorphata</taxon>
        <taxon>Anabantaria</taxon>
        <taxon>Anabantiformes</taxon>
        <taxon>Channoidei</taxon>
        <taxon>Channidae</taxon>
        <taxon>Channa</taxon>
    </lineage>
</organism>
<evidence type="ECO:0000313" key="2">
    <source>
        <dbReference type="Proteomes" id="UP000503349"/>
    </source>
</evidence>
<evidence type="ECO:0000313" key="1">
    <source>
        <dbReference type="EMBL" id="KAF3686500.1"/>
    </source>
</evidence>
<reference evidence="2" key="2">
    <citation type="submission" date="2019-02" db="EMBL/GenBank/DDBJ databases">
        <title>Opniocepnalus argus Var Kimnra genome.</title>
        <authorList>
            <person name="Zhou C."/>
            <person name="Xiao S."/>
        </authorList>
    </citation>
    <scope>NUCLEOTIDE SEQUENCE [LARGE SCALE GENOMIC DNA]</scope>
</reference>
<accession>A0A6G1P875</accession>
<proteinExistence type="predicted"/>
<sequence length="49" mass="5187">MNGVTTELDNNITGGASLWTDRSGVMEETALSCGECTLNAPTRVLICQL</sequence>
<dbReference type="Proteomes" id="UP000503349">
    <property type="component" value="Chromosome 2"/>
</dbReference>
<gene>
    <name evidence="1" type="ORF">EXN66_Car002172</name>
</gene>
<protein>
    <submittedName>
        <fullName evidence="1">Uncharacterized protein</fullName>
    </submittedName>
</protein>
<name>A0A6G1P875_CHAAH</name>
<keyword evidence="2" id="KW-1185">Reference proteome</keyword>
<reference evidence="1 2" key="1">
    <citation type="submission" date="2019-02" db="EMBL/GenBank/DDBJ databases">
        <title>Opniocepnalus argus genome.</title>
        <authorList>
            <person name="Zhou C."/>
            <person name="Xiao S."/>
        </authorList>
    </citation>
    <scope>NUCLEOTIDE SEQUENCE [LARGE SCALE GENOMIC DNA]</scope>
    <source>
        <strain evidence="1">OARG1902GOOAL</strain>
        <tissue evidence="1">Muscle</tissue>
    </source>
</reference>
<dbReference type="AlphaFoldDB" id="A0A6G1P875"/>